<protein>
    <submittedName>
        <fullName evidence="1">Uncharacterized protein</fullName>
    </submittedName>
</protein>
<proteinExistence type="predicted"/>
<organism evidence="1 2">
    <name type="scientific">Trifolium medium</name>
    <dbReference type="NCBI Taxonomy" id="97028"/>
    <lineage>
        <taxon>Eukaryota</taxon>
        <taxon>Viridiplantae</taxon>
        <taxon>Streptophyta</taxon>
        <taxon>Embryophyta</taxon>
        <taxon>Tracheophyta</taxon>
        <taxon>Spermatophyta</taxon>
        <taxon>Magnoliopsida</taxon>
        <taxon>eudicotyledons</taxon>
        <taxon>Gunneridae</taxon>
        <taxon>Pentapetalae</taxon>
        <taxon>rosids</taxon>
        <taxon>fabids</taxon>
        <taxon>Fabales</taxon>
        <taxon>Fabaceae</taxon>
        <taxon>Papilionoideae</taxon>
        <taxon>50 kb inversion clade</taxon>
        <taxon>NPAAA clade</taxon>
        <taxon>Hologalegina</taxon>
        <taxon>IRL clade</taxon>
        <taxon>Trifolieae</taxon>
        <taxon>Trifolium</taxon>
    </lineage>
</organism>
<keyword evidence="2" id="KW-1185">Reference proteome</keyword>
<comment type="caution">
    <text evidence="1">The sequence shown here is derived from an EMBL/GenBank/DDBJ whole genome shotgun (WGS) entry which is preliminary data.</text>
</comment>
<reference evidence="1 2" key="1">
    <citation type="journal article" date="2018" name="Front. Plant Sci.">
        <title>Red Clover (Trifolium pratense) and Zigzag Clover (T. medium) - A Picture of Genomic Similarities and Differences.</title>
        <authorList>
            <person name="Dluhosova J."/>
            <person name="Istvanek J."/>
            <person name="Nedelnik J."/>
            <person name="Repkova J."/>
        </authorList>
    </citation>
    <scope>NUCLEOTIDE SEQUENCE [LARGE SCALE GENOMIC DNA]</scope>
    <source>
        <strain evidence="2">cv. 10/8</strain>
        <tissue evidence="1">Leaf</tissue>
    </source>
</reference>
<dbReference type="AlphaFoldDB" id="A0A392T5P3"/>
<evidence type="ECO:0000313" key="2">
    <source>
        <dbReference type="Proteomes" id="UP000265520"/>
    </source>
</evidence>
<dbReference type="Proteomes" id="UP000265520">
    <property type="component" value="Unassembled WGS sequence"/>
</dbReference>
<sequence>MRPITSNEWKNIVYRGPKKDEHNRVVIGLDGNSVEEDYAQFHFYWNLGHYLIPSQDFTFKRMALTPDEVVDYDRLVAFVGTFPANLWEDS</sequence>
<dbReference type="EMBL" id="LXQA010497050">
    <property type="protein sequence ID" value="MCI55480.1"/>
    <property type="molecule type" value="Genomic_DNA"/>
</dbReference>
<evidence type="ECO:0000313" key="1">
    <source>
        <dbReference type="EMBL" id="MCI55480.1"/>
    </source>
</evidence>
<accession>A0A392T5P3</accession>
<feature type="non-terminal residue" evidence="1">
    <location>
        <position position="90"/>
    </location>
</feature>
<name>A0A392T5P3_9FABA</name>